<feature type="region of interest" description="Disordered" evidence="2">
    <location>
        <begin position="905"/>
        <end position="938"/>
    </location>
</feature>
<dbReference type="PANTHER" id="PTHR15696">
    <property type="entry name" value="SMG-7 SUPPRESSOR WITH MORPHOLOGICAL EFFECT ON GENITALIA PROTEIN 7"/>
    <property type="match status" value="1"/>
</dbReference>
<proteinExistence type="predicted"/>
<dbReference type="SUPFAM" id="SSF48452">
    <property type="entry name" value="TPR-like"/>
    <property type="match status" value="1"/>
</dbReference>
<feature type="compositionally biased region" description="Polar residues" evidence="2">
    <location>
        <begin position="928"/>
        <end position="938"/>
    </location>
</feature>
<dbReference type="GO" id="GO:0000184">
    <property type="term" value="P:nuclear-transcribed mRNA catabolic process, nonsense-mediated decay"/>
    <property type="evidence" value="ECO:0007669"/>
    <property type="project" value="UniProtKB-KW"/>
</dbReference>
<dbReference type="AlphaFoldDB" id="A0A1X7R6K8"/>
<organism evidence="5 6">
    <name type="scientific">Maudiozyma saulgeensis</name>
    <dbReference type="NCBI Taxonomy" id="1789683"/>
    <lineage>
        <taxon>Eukaryota</taxon>
        <taxon>Fungi</taxon>
        <taxon>Dikarya</taxon>
        <taxon>Ascomycota</taxon>
        <taxon>Saccharomycotina</taxon>
        <taxon>Saccharomycetes</taxon>
        <taxon>Saccharomycetales</taxon>
        <taxon>Saccharomycetaceae</taxon>
        <taxon>Maudiozyma</taxon>
    </lineage>
</organism>
<gene>
    <name evidence="5" type="ORF">KASA_0M03146G</name>
</gene>
<dbReference type="Pfam" id="PF10374">
    <property type="entry name" value="EST1"/>
    <property type="match status" value="1"/>
</dbReference>
<dbReference type="Proteomes" id="UP000196158">
    <property type="component" value="Unassembled WGS sequence"/>
</dbReference>
<dbReference type="Gene3D" id="1.25.40.10">
    <property type="entry name" value="Tetratricopeptide repeat domain"/>
    <property type="match status" value="1"/>
</dbReference>
<dbReference type="InterPro" id="IPR019458">
    <property type="entry name" value="Est1-like_N"/>
</dbReference>
<accession>A0A1X7R6K8</accession>
<protein>
    <recommendedName>
        <fullName evidence="1">Nonsense-mediated mRNA decay factor</fullName>
    </recommendedName>
</protein>
<evidence type="ECO:0000313" key="6">
    <source>
        <dbReference type="Proteomes" id="UP000196158"/>
    </source>
</evidence>
<dbReference type="GO" id="GO:0005697">
    <property type="term" value="C:telomerase holoenzyme complex"/>
    <property type="evidence" value="ECO:0007669"/>
    <property type="project" value="TreeGrafter"/>
</dbReference>
<feature type="compositionally biased region" description="Low complexity" evidence="2">
    <location>
        <begin position="916"/>
        <end position="925"/>
    </location>
</feature>
<keyword evidence="1" id="KW-0539">Nucleus</keyword>
<keyword evidence="6" id="KW-1185">Reference proteome</keyword>
<evidence type="ECO:0000256" key="1">
    <source>
        <dbReference type="RuleBase" id="RU369098"/>
    </source>
</evidence>
<dbReference type="GO" id="GO:0070034">
    <property type="term" value="F:telomerase RNA binding"/>
    <property type="evidence" value="ECO:0007669"/>
    <property type="project" value="TreeGrafter"/>
</dbReference>
<dbReference type="STRING" id="1789683.A0A1X7R6K8"/>
<dbReference type="OrthoDB" id="69928at2759"/>
<dbReference type="InterPro" id="IPR045153">
    <property type="entry name" value="Est1/Ebs1-like"/>
</dbReference>
<comment type="subcellular location">
    <subcellularLocation>
        <location evidence="1">Nucleus</location>
    </subcellularLocation>
</comment>
<dbReference type="Pfam" id="PF10373">
    <property type="entry name" value="EST1_DNA_bind"/>
    <property type="match status" value="1"/>
</dbReference>
<dbReference type="PANTHER" id="PTHR15696:SF37">
    <property type="entry name" value="NONSENSE-MEDIATED MRNA DECAY FACTOR EBS1-RELATED"/>
    <property type="match status" value="1"/>
</dbReference>
<feature type="domain" description="Telomerase activating protein Est1-like N-terminal" evidence="4">
    <location>
        <begin position="87"/>
        <end position="213"/>
    </location>
</feature>
<evidence type="ECO:0000256" key="2">
    <source>
        <dbReference type="SAM" id="MobiDB-lite"/>
    </source>
</evidence>
<dbReference type="GO" id="GO:0042162">
    <property type="term" value="F:telomeric DNA binding"/>
    <property type="evidence" value="ECO:0007669"/>
    <property type="project" value="TreeGrafter"/>
</dbReference>
<evidence type="ECO:0000259" key="4">
    <source>
        <dbReference type="Pfam" id="PF10374"/>
    </source>
</evidence>
<sequence length="938" mass="107505">MGDNDLISVPKDGDDRAALQEIINGFQVQLNDIFKSNQLTQDYTILKGFINFVQSKIQSVLENNFQRALKESKTDDAVLDINFIPLILDSTWERIWYPIFKWFQSFRKVILRSSANKNQPSYMELRKLTSKVKKFSSSVADFYMTTILLFHKNVDTSLIIPKFLSDNLKLASKTNPTLSPVDYNSKFAALLIRSYHRCLLYLGSLHRYKALCEKFNNRYIVEDFNKSLQYFNWAILLCPSVGETYFQRGLIYMQLNNVSKLCVNNIIGCLVPLRSRSALININNLYSKSDSSLHKAVLEVLSSIHKDDLIGSKIVNREIIEYYTIVLLGYHLQKESWADKSGKSGSQTINSIGLKHLELTLYERMSTRYIKNIELIYHNVLSVIGSYHLIETLKKDCDKEVTKQSKKYYLKFAFSFISTVLENVVIDGWIKNIETYQYLSISRLVLNWVQANEDVLEYANNNSFFIQHVATLLNSILDSKYISYTDLEVKIPRTYMLEDDLILNSLAILRKSYSEFDDSVMITASDRIDRLSGHVDHSEKLDKIGESTLRMKSIIKMGSNLLLKNIHDITWDENSERYKFTKTRKRTKFNNREPIYGTDNKYRSNDNFNVNTDKASKGLFSKDIINKSQVKKNNHPNASKDMVFNDIHRSNKSNEGQSNKAVPIYSGSSVVAPESFNIKPSIGMASKTQETDVTEQYKSIPIHDDTSSGAYQNPSIPLEVDTPLDMATIESALRELTKQEINEPTYREPLSTEAQQFSLESEPSSIPSIPTTPYSNVMNHSQSQLDHPLYYPNQNSSNGNYAQSSTSSMYMNNIVGNPMQQNMIQNNNIGFMNEPHQMRGPPNMVPNVGMNITQHNNYMSFGSVGSHAMLPHPNIPVANSQGPNMWSNSQFLPVNNMQQVPEQPYQQNLNPSHAPQQQQQQHQHQYYPYSNMNGTPEW</sequence>
<name>A0A1X7R6K8_9SACH</name>
<keyword evidence="1" id="KW-0866">Nonsense-mediated mRNA decay</keyword>
<dbReference type="EMBL" id="FXLY01000006">
    <property type="protein sequence ID" value="SMN20886.1"/>
    <property type="molecule type" value="Genomic_DNA"/>
</dbReference>
<reference evidence="5 6" key="1">
    <citation type="submission" date="2017-04" db="EMBL/GenBank/DDBJ databases">
        <authorList>
            <person name="Afonso C.L."/>
            <person name="Miller P.J."/>
            <person name="Scott M.A."/>
            <person name="Spackman E."/>
            <person name="Goraichik I."/>
            <person name="Dimitrov K.M."/>
            <person name="Suarez D.L."/>
            <person name="Swayne D.E."/>
        </authorList>
    </citation>
    <scope>NUCLEOTIDE SEQUENCE [LARGE SCALE GENOMIC DNA]</scope>
</reference>
<dbReference type="InterPro" id="IPR011990">
    <property type="entry name" value="TPR-like_helical_dom_sf"/>
</dbReference>
<feature type="domain" description="DNA/RNA-binding" evidence="3">
    <location>
        <begin position="227"/>
        <end position="511"/>
    </location>
</feature>
<evidence type="ECO:0000313" key="5">
    <source>
        <dbReference type="EMBL" id="SMN20886.1"/>
    </source>
</evidence>
<dbReference type="InterPro" id="IPR018834">
    <property type="entry name" value="DNA/RNA-bd_Est1-type"/>
</dbReference>
<evidence type="ECO:0000259" key="3">
    <source>
        <dbReference type="Pfam" id="PF10373"/>
    </source>
</evidence>
<comment type="function">
    <text evidence="1">Plays a role in nonsense-mediated mRNA decay.</text>
</comment>
<feature type="compositionally biased region" description="Polar residues" evidence="2">
    <location>
        <begin position="905"/>
        <end position="915"/>
    </location>
</feature>